<name>A0ABM9BNY9_9BACL</name>
<evidence type="ECO:0000313" key="9">
    <source>
        <dbReference type="EMBL" id="CAH1191390.1"/>
    </source>
</evidence>
<protein>
    <recommendedName>
        <fullName evidence="3">beta-N-acetylhexosaminidase</fullName>
        <ecNumber evidence="3">3.2.1.52</ecNumber>
    </recommendedName>
</protein>
<evidence type="ECO:0000256" key="7">
    <source>
        <dbReference type="SAM" id="SignalP"/>
    </source>
</evidence>
<dbReference type="NCBIfam" id="NF003740">
    <property type="entry name" value="PRK05337.1"/>
    <property type="match status" value="1"/>
</dbReference>
<dbReference type="PROSITE" id="PS00775">
    <property type="entry name" value="GLYCOSYL_HYDROL_F3"/>
    <property type="match status" value="1"/>
</dbReference>
<reference evidence="9" key="1">
    <citation type="submission" date="2022-01" db="EMBL/GenBank/DDBJ databases">
        <authorList>
            <person name="Criscuolo A."/>
        </authorList>
    </citation>
    <scope>NUCLEOTIDE SEQUENCE</scope>
    <source>
        <strain evidence="9">CIP111892</strain>
    </source>
</reference>
<feature type="region of interest" description="Disordered" evidence="6">
    <location>
        <begin position="50"/>
        <end position="87"/>
    </location>
</feature>
<feature type="compositionally biased region" description="Low complexity" evidence="6">
    <location>
        <begin position="66"/>
        <end position="82"/>
    </location>
</feature>
<evidence type="ECO:0000256" key="4">
    <source>
        <dbReference type="ARBA" id="ARBA00022801"/>
    </source>
</evidence>
<dbReference type="Proteomes" id="UP000838324">
    <property type="component" value="Unassembled WGS sequence"/>
</dbReference>
<dbReference type="PANTHER" id="PTHR30480">
    <property type="entry name" value="BETA-HEXOSAMINIDASE-RELATED"/>
    <property type="match status" value="1"/>
</dbReference>
<dbReference type="PANTHER" id="PTHR30480:SF13">
    <property type="entry name" value="BETA-HEXOSAMINIDASE"/>
    <property type="match status" value="1"/>
</dbReference>
<dbReference type="PROSITE" id="PS51257">
    <property type="entry name" value="PROKAR_LIPOPROTEIN"/>
    <property type="match status" value="1"/>
</dbReference>
<accession>A0ABM9BNY9</accession>
<dbReference type="InterPro" id="IPR050226">
    <property type="entry name" value="NagZ_Beta-hexosaminidase"/>
</dbReference>
<comment type="catalytic activity">
    <reaction evidence="1">
        <text>Hydrolysis of terminal non-reducing N-acetyl-D-hexosamine residues in N-acetyl-beta-D-hexosaminides.</text>
        <dbReference type="EC" id="3.2.1.52"/>
    </reaction>
</comment>
<dbReference type="InterPro" id="IPR036962">
    <property type="entry name" value="Glyco_hydro_3_N_sf"/>
</dbReference>
<evidence type="ECO:0000259" key="8">
    <source>
        <dbReference type="Pfam" id="PF00933"/>
    </source>
</evidence>
<organism evidence="9 10">
    <name type="scientific">Paenibacillus auburnensis</name>
    <dbReference type="NCBI Taxonomy" id="2905649"/>
    <lineage>
        <taxon>Bacteria</taxon>
        <taxon>Bacillati</taxon>
        <taxon>Bacillota</taxon>
        <taxon>Bacilli</taxon>
        <taxon>Bacillales</taxon>
        <taxon>Paenibacillaceae</taxon>
        <taxon>Paenibacillus</taxon>
    </lineage>
</organism>
<comment type="caution">
    <text evidence="9">The sequence shown here is derived from an EMBL/GenBank/DDBJ whole genome shotgun (WGS) entry which is preliminary data.</text>
</comment>
<proteinExistence type="inferred from homology"/>
<dbReference type="InterPro" id="IPR017853">
    <property type="entry name" value="GH"/>
</dbReference>
<keyword evidence="4 9" id="KW-0378">Hydrolase</keyword>
<dbReference type="SUPFAM" id="SSF51445">
    <property type="entry name" value="(Trans)glycosidases"/>
    <property type="match status" value="1"/>
</dbReference>
<feature type="chain" id="PRO_5046883953" description="beta-N-acetylhexosaminidase" evidence="7">
    <location>
        <begin position="26"/>
        <end position="453"/>
    </location>
</feature>
<keyword evidence="7" id="KW-0732">Signal</keyword>
<dbReference type="EC" id="3.2.1.52" evidence="3"/>
<feature type="domain" description="Glycoside hydrolase family 3 N-terminal" evidence="8">
    <location>
        <begin position="99"/>
        <end position="420"/>
    </location>
</feature>
<feature type="signal peptide" evidence="7">
    <location>
        <begin position="1"/>
        <end position="25"/>
    </location>
</feature>
<dbReference type="EMBL" id="CAKMMG010000001">
    <property type="protein sequence ID" value="CAH1191390.1"/>
    <property type="molecule type" value="Genomic_DNA"/>
</dbReference>
<evidence type="ECO:0000313" key="10">
    <source>
        <dbReference type="Proteomes" id="UP000838324"/>
    </source>
</evidence>
<comment type="similarity">
    <text evidence="2">Belongs to the glycosyl hydrolase 3 family.</text>
</comment>
<dbReference type="InterPro" id="IPR019800">
    <property type="entry name" value="Glyco_hydro_3_AS"/>
</dbReference>
<dbReference type="Pfam" id="PF00933">
    <property type="entry name" value="Glyco_hydro_3"/>
    <property type="match status" value="1"/>
</dbReference>
<keyword evidence="5 9" id="KW-0326">Glycosidase</keyword>
<dbReference type="InterPro" id="IPR001764">
    <property type="entry name" value="Glyco_hydro_3_N"/>
</dbReference>
<dbReference type="GO" id="GO:0004563">
    <property type="term" value="F:beta-N-acetylhexosaminidase activity"/>
    <property type="evidence" value="ECO:0007669"/>
    <property type="project" value="UniProtKB-EC"/>
</dbReference>
<gene>
    <name evidence="9" type="primary">nagZ</name>
    <name evidence="9" type="ORF">PAECIP111892_00629</name>
</gene>
<keyword evidence="10" id="KW-1185">Reference proteome</keyword>
<evidence type="ECO:0000256" key="3">
    <source>
        <dbReference type="ARBA" id="ARBA00012663"/>
    </source>
</evidence>
<evidence type="ECO:0000256" key="5">
    <source>
        <dbReference type="ARBA" id="ARBA00023295"/>
    </source>
</evidence>
<evidence type="ECO:0000256" key="1">
    <source>
        <dbReference type="ARBA" id="ARBA00001231"/>
    </source>
</evidence>
<evidence type="ECO:0000256" key="2">
    <source>
        <dbReference type="ARBA" id="ARBA00005336"/>
    </source>
</evidence>
<sequence>MNRHCFPCFKLSIFYRYSMVIAALATVLLIAGCSEDNNTAVVQPSPEVTVMPGASTAPDKTAGIEPTPGTPVSPSAAPTASPDTGINDDPLARQVAGMTLEAKIGQMLLVGIDGTKLEESAKRMISEDEVGGIILYKDNIQNLKSMLTLINDLKKSNSGNTFPLFMSVDQEGGKVSRMPADYTAIPSNAKVGITGNDDAAGTMGRLLAREVLSAGFNMDFAPVLDINSNPANPVIGERSFGSNADIVTRLGIAEMKGLSEEGAIPVIKHFPGHGDTSVDSHLELPVVNKTAAQLAKLEWLPFQAAIQENADAVMVAHILYPKLDPKKPASLSKTIIGGLLRGQMGFDGVVITDDLTMGAITEHYTLPAAAVDTVLAGSDILLIAHEYANEQMVRKALLEAVKKGTISESRINDSVYRILALKEKYHLSDEPLSVPDLPALNNDIKAWLQTIKK</sequence>
<dbReference type="Gene3D" id="3.20.20.300">
    <property type="entry name" value="Glycoside hydrolase, family 3, N-terminal domain"/>
    <property type="match status" value="1"/>
</dbReference>
<evidence type="ECO:0000256" key="6">
    <source>
        <dbReference type="SAM" id="MobiDB-lite"/>
    </source>
</evidence>